<dbReference type="InParanoid" id="A0A1X7TPB3"/>
<name>A0A1X7TPB3_AMPQE</name>
<accession>A0A1X7TPB3</accession>
<reference evidence="2" key="1">
    <citation type="submission" date="2017-05" db="UniProtKB">
        <authorList>
            <consortium name="EnsemblMetazoa"/>
        </authorList>
    </citation>
    <scope>IDENTIFICATION</scope>
</reference>
<feature type="coiled-coil region" evidence="1">
    <location>
        <begin position="158"/>
        <end position="273"/>
    </location>
</feature>
<dbReference type="OrthoDB" id="304163at2759"/>
<evidence type="ECO:0000313" key="2">
    <source>
        <dbReference type="EnsemblMetazoa" id="Aqu2.1.16901_001"/>
    </source>
</evidence>
<evidence type="ECO:0000256" key="1">
    <source>
        <dbReference type="SAM" id="Coils"/>
    </source>
</evidence>
<dbReference type="PANTHER" id="PTHR34707:SF1">
    <property type="entry name" value="VIMENTIN-TYPE INTERMEDIATE FILAMENT-ASSOCIATED COILED-COIL PROTEIN"/>
    <property type="match status" value="1"/>
</dbReference>
<protein>
    <submittedName>
        <fullName evidence="2">Uncharacterized protein</fullName>
    </submittedName>
</protein>
<feature type="coiled-coil region" evidence="1">
    <location>
        <begin position="462"/>
        <end position="549"/>
    </location>
</feature>
<organism evidence="2">
    <name type="scientific">Amphimedon queenslandica</name>
    <name type="common">Sponge</name>
    <dbReference type="NCBI Taxonomy" id="400682"/>
    <lineage>
        <taxon>Eukaryota</taxon>
        <taxon>Metazoa</taxon>
        <taxon>Porifera</taxon>
        <taxon>Demospongiae</taxon>
        <taxon>Heteroscleromorpha</taxon>
        <taxon>Haplosclerida</taxon>
        <taxon>Niphatidae</taxon>
        <taxon>Amphimedon</taxon>
    </lineage>
</organism>
<dbReference type="AlphaFoldDB" id="A0A1X7TPB3"/>
<dbReference type="EnsemblMetazoa" id="Aqu2.1.16901_001">
    <property type="protein sequence ID" value="Aqu2.1.16901_001"/>
    <property type="gene ID" value="Aqu2.1.16901"/>
</dbReference>
<keyword evidence="1" id="KW-0175">Coiled coil</keyword>
<sequence>MVPLRVGPLCHLSLLVMAVKRVKSLVSCFLWNLLGSLSFAAVNSVSNYIVDSTEWQIVLCLIFSVIFAAYKCYCHVKEKQKQNSSQKSESNVCNAAEYHELCESQTRLSRDHETSKRTIADLREENKKLKKQGRDKDLALAQMTKKHAKELRLKEEALKQKNQRKLEILRQREEINNLTDELNEANNEANNQSSSLNEQLIQTQQQSDAQVASLEDKLAKRNEAIASLEDHLSAKDLELSQLQEELTASRSKATSLEQEIRQHEEALKTAIEHVFTNVDDLCAMYNMTCDHLVHHLKCLPPPQLVVCSAPVFQCNNRYSLEGDDVCELSERDDEGELFIPPDHNNSQYTHHALVTSTLSIDEWNYYYYIPMEATSYCSQVSTDLPPLDFIPFSLQFSKYQAAITGQLALYMAVFLFVAFKNLRHYIRERRKEKKSKQTTHHCVSCMDYHKILKSQSHLWNYYITTKRANRDLREEIRKLTKQLKDKDLALEQITKKYTSLKREVHVKDEKLKYGKQQRNQLEEELTNKVTSLEETLNKKEQALKTAIEHVISDLDDLCTIHNDSLEQSVDETSNLNHETCHLPSPTESGVCLPTPKEEEEENDITDLSDVEEAYPPDHHYNAQYTHHALVTNNLFIDEWNYYYYIPMEATSYYSQVSTDIPPMDFIPYSLEISNYHDRLVVSPLFLPFPPPAPVTELHLIST</sequence>
<proteinExistence type="predicted"/>
<dbReference type="GO" id="GO:0045098">
    <property type="term" value="C:type III intermediate filament"/>
    <property type="evidence" value="ECO:0007669"/>
    <property type="project" value="TreeGrafter"/>
</dbReference>
<dbReference type="PANTHER" id="PTHR34707">
    <property type="entry name" value="VIMENTIN-TYPE INTERMEDIATE FILAMENT-ASSOCIATED COILED-COIL PROTEIN"/>
    <property type="match status" value="1"/>
</dbReference>